<organism evidence="1 2">
    <name type="scientific">Candidatus Methanodesulfokora washburnensis</name>
    <dbReference type="NCBI Taxonomy" id="2478471"/>
    <lineage>
        <taxon>Archaea</taxon>
        <taxon>Thermoproteota</taxon>
        <taxon>Candidatus Korarchaeia</taxon>
        <taxon>Candidatus Korarchaeia incertae sedis</taxon>
        <taxon>Candidatus Methanodesulfokora</taxon>
    </lineage>
</organism>
<dbReference type="EMBL" id="RXII01000060">
    <property type="protein sequence ID" value="RZN61997.1"/>
    <property type="molecule type" value="Genomic_DNA"/>
</dbReference>
<evidence type="ECO:0000313" key="1">
    <source>
        <dbReference type="EMBL" id="RZN61997.1"/>
    </source>
</evidence>
<dbReference type="Proteomes" id="UP000316217">
    <property type="component" value="Unassembled WGS sequence"/>
</dbReference>
<accession>A0A520KL75</accession>
<reference evidence="1 2" key="1">
    <citation type="journal article" date="2019" name="Nat. Microbiol.">
        <title>Wide diversity of methane and short-chain alkane metabolisms in uncultured archaea.</title>
        <authorList>
            <person name="Borrel G."/>
            <person name="Adam P.S."/>
            <person name="McKay L.J."/>
            <person name="Chen L.X."/>
            <person name="Sierra-Garcia I.N."/>
            <person name="Sieber C.M."/>
            <person name="Letourneur Q."/>
            <person name="Ghozlane A."/>
            <person name="Andersen G.L."/>
            <person name="Li W.J."/>
            <person name="Hallam S.J."/>
            <person name="Muyzer G."/>
            <person name="de Oliveira V.M."/>
            <person name="Inskeep W.P."/>
            <person name="Banfield J.F."/>
            <person name="Gribaldo S."/>
        </authorList>
    </citation>
    <scope>NUCLEOTIDE SEQUENCE [LARGE SCALE GENOMIC DNA]</scope>
    <source>
        <strain evidence="1">NM4</strain>
    </source>
</reference>
<gene>
    <name evidence="1" type="ORF">EF810_03885</name>
</gene>
<comment type="caution">
    <text evidence="1">The sequence shown here is derived from an EMBL/GenBank/DDBJ whole genome shotgun (WGS) entry which is preliminary data.</text>
</comment>
<protein>
    <submittedName>
        <fullName evidence="1">CopG family transcriptional regulator</fullName>
    </submittedName>
</protein>
<sequence>MGTITISIDDELAERLRKAAERFYGSRRGGMSKIVENALRSYLAMLEEERNIKYIALKEGSILAEAPTLSELADKLKVLGVEPRDLRILRSSGVKSPVRGGYRLKSV</sequence>
<name>A0A520KL75_9CREN</name>
<dbReference type="AlphaFoldDB" id="A0A520KL75"/>
<proteinExistence type="predicted"/>
<evidence type="ECO:0000313" key="2">
    <source>
        <dbReference type="Proteomes" id="UP000316217"/>
    </source>
</evidence>